<dbReference type="Proteomes" id="UP000006890">
    <property type="component" value="Chromosome"/>
</dbReference>
<organism evidence="3 4">
    <name type="scientific">Caldicellulosiruptor hydrothermalis (strain DSM 18901 / VKM B-2411 / 108)</name>
    <dbReference type="NCBI Taxonomy" id="632292"/>
    <lineage>
        <taxon>Bacteria</taxon>
        <taxon>Bacillati</taxon>
        <taxon>Bacillota</taxon>
        <taxon>Bacillota incertae sedis</taxon>
        <taxon>Caldicellulosiruptorales</taxon>
        <taxon>Caldicellulosiruptoraceae</taxon>
        <taxon>Caldicellulosiruptor</taxon>
    </lineage>
</organism>
<keyword evidence="1" id="KW-1133">Transmembrane helix</keyword>
<dbReference type="SUPFAM" id="SSF51445">
    <property type="entry name" value="(Trans)glycosidases"/>
    <property type="match status" value="1"/>
</dbReference>
<dbReference type="CDD" id="cd11313">
    <property type="entry name" value="AmyAc_arch_bac_AmyA"/>
    <property type="match status" value="1"/>
</dbReference>
<dbReference type="InterPro" id="IPR017853">
    <property type="entry name" value="GH"/>
</dbReference>
<keyword evidence="1" id="KW-0472">Membrane</keyword>
<dbReference type="PANTHER" id="PTHR47786:SF2">
    <property type="entry name" value="GLYCOSYL HYDROLASE FAMILY 13 CATALYTIC DOMAIN-CONTAINING PROTEIN"/>
    <property type="match status" value="1"/>
</dbReference>
<dbReference type="eggNOG" id="COG0366">
    <property type="taxonomic scope" value="Bacteria"/>
</dbReference>
<feature type="transmembrane region" description="Helical" evidence="1">
    <location>
        <begin position="6"/>
        <end position="25"/>
    </location>
</feature>
<reference evidence="3 4" key="2">
    <citation type="journal article" date="2011" name="J. Bacteriol.">
        <title>Complete genome sequences for the anaerobic, extremely thermophilic plant biomass-degrading bacteria Caldicellulosiruptor hydrothermalis, Caldicellulosiruptor kristjanssonii, Caldicellulosiruptor kronotskyensis, Caldicellulosiruptor owensenis, and Caldicellulosiruptor lactoaceticus.</title>
        <authorList>
            <person name="Blumer-Schuette S.E."/>
            <person name="Ozdemir I."/>
            <person name="Mistry D."/>
            <person name="Lucas S."/>
            <person name="Lapidus A."/>
            <person name="Cheng J.F."/>
            <person name="Goodwin L.A."/>
            <person name="Pitluck S."/>
            <person name="Land M.L."/>
            <person name="Hauser L.J."/>
            <person name="Woyke T."/>
            <person name="Mikhailova N."/>
            <person name="Pati A."/>
            <person name="Kyrpides N.C."/>
            <person name="Ivanova N."/>
            <person name="Detter J.C."/>
            <person name="Walston-Davenport K."/>
            <person name="Han S."/>
            <person name="Adams M.W."/>
            <person name="Kelly R.M."/>
        </authorList>
    </citation>
    <scope>NUCLEOTIDE SEQUENCE [LARGE SCALE GENOMIC DNA]</scope>
    <source>
        <strain evidence="4">DSM 18901 / VKM B-2411 / 108</strain>
    </source>
</reference>
<dbReference type="KEGG" id="chd:Calhy_2371"/>
<dbReference type="Gene3D" id="3.20.20.80">
    <property type="entry name" value="Glycosidases"/>
    <property type="match status" value="1"/>
</dbReference>
<dbReference type="RefSeq" id="WP_013404211.1">
    <property type="nucleotide sequence ID" value="NC_014652.1"/>
</dbReference>
<dbReference type="InterPro" id="IPR006047">
    <property type="entry name" value="GH13_cat_dom"/>
</dbReference>
<keyword evidence="1" id="KW-0812">Transmembrane</keyword>
<dbReference type="InterPro" id="IPR013780">
    <property type="entry name" value="Glyco_hydro_b"/>
</dbReference>
<accession>E4Q8U6</accession>
<proteinExistence type="predicted"/>
<keyword evidence="4" id="KW-1185">Reference proteome</keyword>
<sequence length="463" mass="54047">MKKVIVVIYVLIVVVLVGGIGYFIYEKRIDTEYLTIAEKRLEKIEWIKDATIYEVNWRQYTKEGTIKAFEKHLSRLKEMGVKVLWLMPIHPISEINRLGSLGSYYSVKNYTEVNSELGTMNDFKAFVKKAHSMGFKVILDWVANHTGWDNVWMEHKSWYAQDENGNVISPPGTNWTDVAELNYDNLELRKAMIDAMIFWIKNTDIDGFRCDYAGGVPLDFWEEAREKLQKIKPIFMLAEDDQNIRLLDKAFDANYGWKLYNLFNNIAKGNDTAESIIDYYKRIYPSYPKGTFPLLFITNHDENSWNGTEIERLGDAYKTFAVLTFTLPGIPLIYSGQEIPLEKRLKFFDKDEIDWSNIKLHTFYKQLINLKKDNPALWNGSYGGEAKFITTNDSNVLAFVREKGDNIVISIFNLQNKMTKVAINFDLYKGKFRTFGRRDETIIINGKEVFKLEPWEYIILVKK</sequence>
<dbReference type="GO" id="GO:0005975">
    <property type="term" value="P:carbohydrate metabolic process"/>
    <property type="evidence" value="ECO:0007669"/>
    <property type="project" value="InterPro"/>
</dbReference>
<dbReference type="EMBL" id="CP002219">
    <property type="protein sequence ID" value="ADQ08070.1"/>
    <property type="molecule type" value="Genomic_DNA"/>
</dbReference>
<feature type="domain" description="Glycosyl hydrolase family 13 catalytic" evidence="2">
    <location>
        <begin position="63"/>
        <end position="371"/>
    </location>
</feature>
<dbReference type="OrthoDB" id="9805159at2"/>
<dbReference type="PANTHER" id="PTHR47786">
    <property type="entry name" value="ALPHA-1,4-GLUCAN:MALTOSE-1-PHOSPHATE MALTOSYLTRANSFERASE"/>
    <property type="match status" value="1"/>
</dbReference>
<evidence type="ECO:0000313" key="4">
    <source>
        <dbReference type="Proteomes" id="UP000006890"/>
    </source>
</evidence>
<dbReference type="CAZy" id="GH13">
    <property type="family name" value="Glycoside Hydrolase Family 13"/>
</dbReference>
<name>E4Q8U6_CALH1</name>
<evidence type="ECO:0000313" key="3">
    <source>
        <dbReference type="EMBL" id="ADQ08070.1"/>
    </source>
</evidence>
<dbReference type="SUPFAM" id="SSF51011">
    <property type="entry name" value="Glycosyl hydrolase domain"/>
    <property type="match status" value="1"/>
</dbReference>
<reference key="1">
    <citation type="submission" date="2010-09" db="EMBL/GenBank/DDBJ databases">
        <title>Complete sequence of Caldicellulosiruptor hydrothermalis 108.</title>
        <authorList>
            <consortium name="US DOE Joint Genome Institute"/>
            <person name="Lucas S."/>
            <person name="Copeland A."/>
            <person name="Lapidus A."/>
            <person name="Cheng J.-F."/>
            <person name="Bruce D."/>
            <person name="Goodwin L."/>
            <person name="Pitluck S."/>
            <person name="Davenport K."/>
            <person name="Detter J.C."/>
            <person name="Han C."/>
            <person name="Tapia R."/>
            <person name="Land M."/>
            <person name="Hauser L."/>
            <person name="Chang Y.-J."/>
            <person name="Jeffries C."/>
            <person name="Kyrpides N."/>
            <person name="Ivanova N."/>
            <person name="Mikhailova N."/>
            <person name="Blumer-Schuette S.E."/>
            <person name="Kelly R.M."/>
            <person name="Woyke T."/>
        </authorList>
    </citation>
    <scope>NUCLEOTIDE SEQUENCE</scope>
    <source>
        <strain>108</strain>
    </source>
</reference>
<evidence type="ECO:0000259" key="2">
    <source>
        <dbReference type="SMART" id="SM00642"/>
    </source>
</evidence>
<dbReference type="Pfam" id="PF00128">
    <property type="entry name" value="Alpha-amylase"/>
    <property type="match status" value="2"/>
</dbReference>
<dbReference type="Gene3D" id="2.60.40.1180">
    <property type="entry name" value="Golgi alpha-mannosidase II"/>
    <property type="match status" value="1"/>
</dbReference>
<gene>
    <name evidence="3" type="ordered locus">Calhy_2371</name>
</gene>
<dbReference type="SMART" id="SM00642">
    <property type="entry name" value="Aamy"/>
    <property type="match status" value="1"/>
</dbReference>
<dbReference type="AlphaFoldDB" id="E4Q8U6"/>
<dbReference type="HOGENOM" id="CLU_032719_1_0_9"/>
<evidence type="ECO:0000256" key="1">
    <source>
        <dbReference type="SAM" id="Phobius"/>
    </source>
</evidence>
<protein>
    <submittedName>
        <fullName evidence="3">Alpha amylase catalytic region</fullName>
    </submittedName>
</protein>
<dbReference type="STRING" id="632292.Calhy_2371"/>